<dbReference type="Pfam" id="PF18759">
    <property type="entry name" value="Plavaka"/>
    <property type="match status" value="1"/>
</dbReference>
<name>A0A8I3A4G8_9AGAM</name>
<dbReference type="OrthoDB" id="2688393at2759"/>
<evidence type="ECO:0000313" key="1">
    <source>
        <dbReference type="EMBL" id="KAG6370416.1"/>
    </source>
</evidence>
<dbReference type="EMBL" id="JAGFBS010000052">
    <property type="protein sequence ID" value="KAG6370416.1"/>
    <property type="molecule type" value="Genomic_DNA"/>
</dbReference>
<dbReference type="InterPro" id="IPR041078">
    <property type="entry name" value="Plavaka"/>
</dbReference>
<evidence type="ECO:0000313" key="2">
    <source>
        <dbReference type="Proteomes" id="UP000683000"/>
    </source>
</evidence>
<organism evidence="1 2">
    <name type="scientific">Boletus reticuloceps</name>
    <dbReference type="NCBI Taxonomy" id="495285"/>
    <lineage>
        <taxon>Eukaryota</taxon>
        <taxon>Fungi</taxon>
        <taxon>Dikarya</taxon>
        <taxon>Basidiomycota</taxon>
        <taxon>Agaricomycotina</taxon>
        <taxon>Agaricomycetes</taxon>
        <taxon>Agaricomycetidae</taxon>
        <taxon>Boletales</taxon>
        <taxon>Boletineae</taxon>
        <taxon>Boletaceae</taxon>
        <taxon>Boletoideae</taxon>
        <taxon>Boletus</taxon>
    </lineage>
</organism>
<sequence>MRAINDFLSLELVCPCVLIGLIAQHSNVILPCPDKMLPLSFTSAKELRSHAEMLPSDHPGNSTIVPTTHPTKNPVHLYSRDSLECVKALFNHPLFPREMDLSPYHLFTTTE</sequence>
<dbReference type="AlphaFoldDB" id="A0A8I3A4G8"/>
<reference evidence="1" key="1">
    <citation type="submission" date="2021-03" db="EMBL/GenBank/DDBJ databases">
        <title>Evolutionary innovations through gain and loss of genes in the ectomycorrhizal Boletales.</title>
        <authorList>
            <person name="Wu G."/>
            <person name="Miyauchi S."/>
            <person name="Morin E."/>
            <person name="Yang Z.-L."/>
            <person name="Xu J."/>
            <person name="Martin F.M."/>
        </authorList>
    </citation>
    <scope>NUCLEOTIDE SEQUENCE</scope>
    <source>
        <strain evidence="1">BR01</strain>
    </source>
</reference>
<gene>
    <name evidence="1" type="ORF">JVT61DRAFT_12138</name>
</gene>
<comment type="caution">
    <text evidence="1">The sequence shown here is derived from an EMBL/GenBank/DDBJ whole genome shotgun (WGS) entry which is preliminary data.</text>
</comment>
<accession>A0A8I3A4G8</accession>
<dbReference type="Proteomes" id="UP000683000">
    <property type="component" value="Unassembled WGS sequence"/>
</dbReference>
<protein>
    <submittedName>
        <fullName evidence="1">Uncharacterized protein</fullName>
    </submittedName>
</protein>
<proteinExistence type="predicted"/>
<keyword evidence="2" id="KW-1185">Reference proteome</keyword>